<dbReference type="EMBL" id="MHIE01000029">
    <property type="protein sequence ID" value="OGY45016.1"/>
    <property type="molecule type" value="Genomic_DNA"/>
</dbReference>
<name>A0A1G1XZI5_9BACT</name>
<dbReference type="GO" id="GO:0016887">
    <property type="term" value="F:ATP hydrolysis activity"/>
    <property type="evidence" value="ECO:0007669"/>
    <property type="project" value="TreeGrafter"/>
</dbReference>
<dbReference type="SMART" id="SM00382">
    <property type="entry name" value="AAA"/>
    <property type="match status" value="1"/>
</dbReference>
<gene>
    <name evidence="5" type="ORF">A2744_02735</name>
</gene>
<dbReference type="InterPro" id="IPR003593">
    <property type="entry name" value="AAA+_ATPase"/>
</dbReference>
<dbReference type="InterPro" id="IPR037257">
    <property type="entry name" value="T2SS_E_N_sf"/>
</dbReference>
<dbReference type="InterPro" id="IPR027417">
    <property type="entry name" value="P-loop_NTPase"/>
</dbReference>
<keyword evidence="3" id="KW-0067">ATP-binding</keyword>
<sequence>MYQDQDQLLKTLVSRNLLAEEKVKELQLKSQTAKKPPETIILEEKLVDENKLNTVKAELLNIPPANLKGLKIPRKVLGLIPREVAENYQMVAFKKDGEELQVGLLNPQNFKAIEAVEFLAQKANLKVRYFIISPGSFHEAFRGYSILGEEVEEALAGISTDIFTDRGVIGQAEADKMEQVIKSAPVSKMVLVIIRHAIDGRASDVHIEPSMKDTRVRYRIDGILRTSLVLPKYIHSAIVARIKVLANLKLDETRKPQDGRIRLNIEGREIDFRVSTLPLFEGEKVVLRVLDSSANIPSLEDLGFNAIHIKMIKEAITRPHGLSLLTGPTGSGKTTTLYTILTMLNQEGSNIITLEDPIEYYINGVNQSQINQEIGYTFASGLRAILRQDPNVVMLGEIRDEETTELVVHASLTGHVVLSTLHTNSAVGAIPRLIDLGAEPFLLSSVLNIVIAQRLARKICPDCKKEAVIPPALIKRIKDQVATIPAAYLEGIDVNKMQFYQGQGCSRCGNLGYQGRVAVAEVINIDQSLREIIVEGANQRAIEEQLKKQDFITLAQDTLVKAFQGLTTVDEVIRVSQI</sequence>
<reference evidence="5 6" key="1">
    <citation type="journal article" date="2016" name="Nat. Commun.">
        <title>Thousands of microbial genomes shed light on interconnected biogeochemical processes in an aquifer system.</title>
        <authorList>
            <person name="Anantharaman K."/>
            <person name="Brown C.T."/>
            <person name="Hug L.A."/>
            <person name="Sharon I."/>
            <person name="Castelle C.J."/>
            <person name="Probst A.J."/>
            <person name="Thomas B.C."/>
            <person name="Singh A."/>
            <person name="Wilkins M.J."/>
            <person name="Karaoz U."/>
            <person name="Brodie E.L."/>
            <person name="Williams K.H."/>
            <person name="Hubbard S.S."/>
            <person name="Banfield J.F."/>
        </authorList>
    </citation>
    <scope>NUCLEOTIDE SEQUENCE [LARGE SCALE GENOMIC DNA]</scope>
</reference>
<evidence type="ECO:0000259" key="4">
    <source>
        <dbReference type="SMART" id="SM00382"/>
    </source>
</evidence>
<dbReference type="STRING" id="1797535.A2744_02735"/>
<dbReference type="PANTHER" id="PTHR30258">
    <property type="entry name" value="TYPE II SECRETION SYSTEM PROTEIN GSPE-RELATED"/>
    <property type="match status" value="1"/>
</dbReference>
<dbReference type="Pfam" id="PF00437">
    <property type="entry name" value="T2SSE"/>
    <property type="match status" value="1"/>
</dbReference>
<protein>
    <recommendedName>
        <fullName evidence="4">AAA+ ATPase domain-containing protein</fullName>
    </recommendedName>
</protein>
<dbReference type="CDD" id="cd01129">
    <property type="entry name" value="PulE-GspE-like"/>
    <property type="match status" value="1"/>
</dbReference>
<dbReference type="Pfam" id="PF05157">
    <property type="entry name" value="MshEN"/>
    <property type="match status" value="1"/>
</dbReference>
<dbReference type="Gene3D" id="3.30.300.160">
    <property type="entry name" value="Type II secretion system, protein E, N-terminal domain"/>
    <property type="match status" value="1"/>
</dbReference>
<evidence type="ECO:0000313" key="6">
    <source>
        <dbReference type="Proteomes" id="UP000178240"/>
    </source>
</evidence>
<comment type="similarity">
    <text evidence="1">Belongs to the GSP E family.</text>
</comment>
<dbReference type="PANTHER" id="PTHR30258:SF1">
    <property type="entry name" value="PROTEIN TRANSPORT PROTEIN HOFB HOMOLOG"/>
    <property type="match status" value="1"/>
</dbReference>
<evidence type="ECO:0000256" key="3">
    <source>
        <dbReference type="ARBA" id="ARBA00022840"/>
    </source>
</evidence>
<comment type="caution">
    <text evidence="5">The sequence shown here is derived from an EMBL/GenBank/DDBJ whole genome shotgun (WGS) entry which is preliminary data.</text>
</comment>
<feature type="domain" description="AAA+ ATPase" evidence="4">
    <location>
        <begin position="319"/>
        <end position="440"/>
    </location>
</feature>
<organism evidence="5 6">
    <name type="scientific">Candidatus Buchananbacteria bacterium RIFCSPHIGHO2_01_FULL_44_11</name>
    <dbReference type="NCBI Taxonomy" id="1797535"/>
    <lineage>
        <taxon>Bacteria</taxon>
        <taxon>Candidatus Buchananiibacteriota</taxon>
    </lineage>
</organism>
<dbReference type="GO" id="GO:0005886">
    <property type="term" value="C:plasma membrane"/>
    <property type="evidence" value="ECO:0007669"/>
    <property type="project" value="TreeGrafter"/>
</dbReference>
<dbReference type="GO" id="GO:0005524">
    <property type="term" value="F:ATP binding"/>
    <property type="evidence" value="ECO:0007669"/>
    <property type="project" value="UniProtKB-KW"/>
</dbReference>
<dbReference type="AlphaFoldDB" id="A0A1G1XZI5"/>
<dbReference type="Proteomes" id="UP000178240">
    <property type="component" value="Unassembled WGS sequence"/>
</dbReference>
<dbReference type="Gene3D" id="3.30.450.90">
    <property type="match status" value="1"/>
</dbReference>
<dbReference type="InterPro" id="IPR007831">
    <property type="entry name" value="T2SS_GspE_N"/>
</dbReference>
<evidence type="ECO:0000256" key="2">
    <source>
        <dbReference type="ARBA" id="ARBA00022741"/>
    </source>
</evidence>
<dbReference type="Gene3D" id="3.40.50.300">
    <property type="entry name" value="P-loop containing nucleotide triphosphate hydrolases"/>
    <property type="match status" value="1"/>
</dbReference>
<evidence type="ECO:0000256" key="1">
    <source>
        <dbReference type="ARBA" id="ARBA00006611"/>
    </source>
</evidence>
<accession>A0A1G1XZI5</accession>
<dbReference type="InterPro" id="IPR001482">
    <property type="entry name" value="T2SS/T4SS_dom"/>
</dbReference>
<evidence type="ECO:0000313" key="5">
    <source>
        <dbReference type="EMBL" id="OGY45016.1"/>
    </source>
</evidence>
<dbReference type="SUPFAM" id="SSF160246">
    <property type="entry name" value="EspE N-terminal domain-like"/>
    <property type="match status" value="1"/>
</dbReference>
<dbReference type="SUPFAM" id="SSF52540">
    <property type="entry name" value="P-loop containing nucleoside triphosphate hydrolases"/>
    <property type="match status" value="1"/>
</dbReference>
<keyword evidence="2" id="KW-0547">Nucleotide-binding</keyword>
<proteinExistence type="inferred from homology"/>